<evidence type="ECO:0000256" key="1">
    <source>
        <dbReference type="SAM" id="Phobius"/>
    </source>
</evidence>
<feature type="transmembrane region" description="Helical" evidence="1">
    <location>
        <begin position="29"/>
        <end position="51"/>
    </location>
</feature>
<dbReference type="AlphaFoldDB" id="A0A3P3EN59"/>
<keyword evidence="3" id="KW-1185">Reference proteome</keyword>
<accession>A0A3P3EN59</accession>
<sequence>MGTDLDSLATPSLFGHEIRKKKAMSKLEIVKGIGSLIFLAALAVAACYRVADMNSAIALEIGEPDIDRYPFEACLRSFI</sequence>
<gene>
    <name evidence="2" type="ORF">EH240_35745</name>
</gene>
<dbReference type="RefSeq" id="WP_125007053.1">
    <property type="nucleotide sequence ID" value="NZ_RQXT01000095.1"/>
</dbReference>
<dbReference type="EMBL" id="RQXT01000095">
    <property type="protein sequence ID" value="RRH87843.1"/>
    <property type="molecule type" value="Genomic_DNA"/>
</dbReference>
<protein>
    <submittedName>
        <fullName evidence="2">Uncharacterized protein</fullName>
    </submittedName>
</protein>
<name>A0A3P3EN59_9HYPH</name>
<comment type="caution">
    <text evidence="2">The sequence shown here is derived from an EMBL/GenBank/DDBJ whole genome shotgun (WGS) entry which is preliminary data.</text>
</comment>
<evidence type="ECO:0000313" key="2">
    <source>
        <dbReference type="EMBL" id="RRH87843.1"/>
    </source>
</evidence>
<dbReference type="Proteomes" id="UP000273786">
    <property type="component" value="Unassembled WGS sequence"/>
</dbReference>
<organism evidence="2 3">
    <name type="scientific">Mesorhizobium tamadayense</name>
    <dbReference type="NCBI Taxonomy" id="425306"/>
    <lineage>
        <taxon>Bacteria</taxon>
        <taxon>Pseudomonadati</taxon>
        <taxon>Pseudomonadota</taxon>
        <taxon>Alphaproteobacteria</taxon>
        <taxon>Hyphomicrobiales</taxon>
        <taxon>Phyllobacteriaceae</taxon>
        <taxon>Mesorhizobium</taxon>
    </lineage>
</organism>
<proteinExistence type="predicted"/>
<keyword evidence="1" id="KW-0812">Transmembrane</keyword>
<keyword evidence="1" id="KW-1133">Transmembrane helix</keyword>
<keyword evidence="1" id="KW-0472">Membrane</keyword>
<reference evidence="2 3" key="1">
    <citation type="submission" date="2018-11" db="EMBL/GenBank/DDBJ databases">
        <title>the genome of Mesorhizobium tamadayense DSM 28320.</title>
        <authorList>
            <person name="Gao J."/>
        </authorList>
    </citation>
    <scope>NUCLEOTIDE SEQUENCE [LARGE SCALE GENOMIC DNA]</scope>
    <source>
        <strain evidence="2 3">DSM 28320</strain>
    </source>
</reference>
<evidence type="ECO:0000313" key="3">
    <source>
        <dbReference type="Proteomes" id="UP000273786"/>
    </source>
</evidence>